<keyword evidence="6" id="KW-1185">Reference proteome</keyword>
<dbReference type="Proteomes" id="UP000481852">
    <property type="component" value="Unassembled WGS sequence"/>
</dbReference>
<feature type="compositionally biased region" description="Low complexity" evidence="1">
    <location>
        <begin position="360"/>
        <end position="372"/>
    </location>
</feature>
<dbReference type="SUPFAM" id="SSF49478">
    <property type="entry name" value="Cna protein B-type domain"/>
    <property type="match status" value="3"/>
</dbReference>
<feature type="region of interest" description="Disordered" evidence="1">
    <location>
        <begin position="195"/>
        <end position="225"/>
    </location>
</feature>
<feature type="compositionally biased region" description="Acidic residues" evidence="1">
    <location>
        <begin position="373"/>
        <end position="391"/>
    </location>
</feature>
<keyword evidence="2" id="KW-0812">Transmembrane</keyword>
<feature type="transmembrane region" description="Helical" evidence="2">
    <location>
        <begin position="4716"/>
        <end position="4734"/>
    </location>
</feature>
<feature type="domain" description="Streptococcal pilin isopeptide linkage" evidence="4">
    <location>
        <begin position="4335"/>
        <end position="4452"/>
    </location>
</feature>
<feature type="compositionally biased region" description="Polar residues" evidence="1">
    <location>
        <begin position="73"/>
        <end position="99"/>
    </location>
</feature>
<feature type="domain" description="Streptococcal pilin isopeptide linkage" evidence="4">
    <location>
        <begin position="3790"/>
        <end position="3915"/>
    </location>
</feature>
<feature type="compositionally biased region" description="Basic and acidic residues" evidence="1">
    <location>
        <begin position="153"/>
        <end position="165"/>
    </location>
</feature>
<feature type="domain" description="Streptococcal pilin isopeptide linkage" evidence="4">
    <location>
        <begin position="2959"/>
        <end position="3089"/>
    </location>
</feature>
<dbReference type="InterPro" id="IPR008454">
    <property type="entry name" value="Collagen-bd_Cna-like_B-typ_dom"/>
</dbReference>
<feature type="domain" description="Streptococcal pilin isopeptide linkage" evidence="4">
    <location>
        <begin position="3362"/>
        <end position="3494"/>
    </location>
</feature>
<protein>
    <submittedName>
        <fullName evidence="5">Cna B-type domain-containing protein</fullName>
    </submittedName>
</protein>
<feature type="domain" description="CNA-B" evidence="3">
    <location>
        <begin position="2574"/>
        <end position="2664"/>
    </location>
</feature>
<proteinExistence type="predicted"/>
<accession>A0A6L5X1Q3</accession>
<feature type="domain" description="Streptococcal pilin isopeptide linkage" evidence="4">
    <location>
        <begin position="3922"/>
        <end position="4041"/>
    </location>
</feature>
<feature type="domain" description="Streptococcal pilin isopeptide linkage" evidence="4">
    <location>
        <begin position="4586"/>
        <end position="4700"/>
    </location>
</feature>
<feature type="domain" description="CNA-B" evidence="3">
    <location>
        <begin position="2854"/>
        <end position="2949"/>
    </location>
</feature>
<reference evidence="5 6" key="1">
    <citation type="submission" date="2019-08" db="EMBL/GenBank/DDBJ databases">
        <title>In-depth cultivation of the pig gut microbiome towards novel bacterial diversity and tailored functional studies.</title>
        <authorList>
            <person name="Wylensek D."/>
            <person name="Hitch T.C.A."/>
            <person name="Clavel T."/>
        </authorList>
    </citation>
    <scope>NUCLEOTIDE SEQUENCE [LARGE SCALE GENOMIC DNA]</scope>
    <source>
        <strain evidence="5 6">Oil+RF-744-WCA-WT-11</strain>
    </source>
</reference>
<feature type="compositionally biased region" description="Low complexity" evidence="1">
    <location>
        <begin position="111"/>
        <end position="152"/>
    </location>
</feature>
<name>A0A6L5X1Q3_9FIRM</name>
<feature type="domain" description="CNA-B" evidence="3">
    <location>
        <begin position="2304"/>
        <end position="2386"/>
    </location>
</feature>
<organism evidence="5 6">
    <name type="scientific">Porcincola intestinalis</name>
    <dbReference type="NCBI Taxonomy" id="2606632"/>
    <lineage>
        <taxon>Bacteria</taxon>
        <taxon>Bacillati</taxon>
        <taxon>Bacillota</taxon>
        <taxon>Clostridia</taxon>
        <taxon>Lachnospirales</taxon>
        <taxon>Lachnospiraceae</taxon>
        <taxon>Porcincola</taxon>
    </lineage>
</organism>
<keyword evidence="2" id="KW-0472">Membrane</keyword>
<evidence type="ECO:0000313" key="5">
    <source>
        <dbReference type="EMBL" id="MSS14160.1"/>
    </source>
</evidence>
<feature type="domain" description="Streptococcal pilin isopeptide linkage" evidence="4">
    <location>
        <begin position="4178"/>
        <end position="4304"/>
    </location>
</feature>
<feature type="domain" description="Streptococcal pilin isopeptide linkage" evidence="4">
    <location>
        <begin position="3098"/>
        <end position="3227"/>
    </location>
</feature>
<dbReference type="Gene3D" id="2.60.40.3050">
    <property type="match status" value="13"/>
</dbReference>
<feature type="compositionally biased region" description="Low complexity" evidence="1">
    <location>
        <begin position="392"/>
        <end position="412"/>
    </location>
</feature>
<feature type="domain" description="Streptococcal pilin isopeptide linkage" evidence="4">
    <location>
        <begin position="3234"/>
        <end position="3352"/>
    </location>
</feature>
<dbReference type="InterPro" id="IPR038174">
    <property type="entry name" value="Strep_pil_link_sf"/>
</dbReference>
<dbReference type="Pfam" id="PF05738">
    <property type="entry name" value="Cna_B"/>
    <property type="match status" value="5"/>
</dbReference>
<feature type="domain" description="Streptococcal pilin isopeptide linkage" evidence="4">
    <location>
        <begin position="4460"/>
        <end position="4577"/>
    </location>
</feature>
<feature type="domain" description="CNA-B" evidence="3">
    <location>
        <begin position="2445"/>
        <end position="2531"/>
    </location>
</feature>
<dbReference type="Gene3D" id="2.60.40.1140">
    <property type="entry name" value="Collagen-binding surface protein Cna, B-type domain"/>
    <property type="match status" value="8"/>
</dbReference>
<dbReference type="CDD" id="cd00222">
    <property type="entry name" value="CollagenBindB"/>
    <property type="match status" value="1"/>
</dbReference>
<sequence>MKYTVTEKSELSCKKVCKKGVVCMEKIQRSGHVRKNVNRIVSMICSAAMLMSTVQLSMPTAVYAEAATEAPVSQETQPAVQTETQPAAQPTAQPETQPADQEETQAAAKTETQPAAQPETQPAAQPEAAQPASQAASQKEEQAAAPGSSETAPKAEKETEERETAYEVSKAAKKFVSDVSTLNWDSIKALRKTQFEADASSVHHPEDAALKNAASNADQAMKQSRDSLAALQRAYSALSREDQADQSVKEADQKLETVVTNLSNYEKSYFTDKVNALDSAEVLRISQAAVNAKAALDANEDEAKKEAFEKAFNDADYAHKQSQADLDSLLNIYNQFSDEQKADAKVAAAYEALTSLNSQAAAITEPEASESPAETETEEPQTEGTETDESVADTSAPAAASAKLAGARRAPAVKTNEASTPIIGTIKGQDALANDILFSAVNDTDFFQFTVTVKKENGKTELYTTSRSSEDCHASVDFDYNFTITGIQLDATDKVKVKCIPNPSISSYSFESTESDATLKDGKGQVDTPLELSIAKDDVQIRDVVIGDTGTTSYNGSWSIADKQGHTYGSNISFRGTDKLTLPQGAAFTVNASRDGYILSTLSTASIKRTDNNTSAGSVQNTTLNSALTYDFVWVKKASDEESSFTKTWLDDGTDTETHEKTPSLVTLQYQVAGDDGEWKDVSESDLLVPSGSITQTSKANSNKSIYTLSYSGLPEYMAVKNSDGTSYTQKKISYRLEEKEVPSGYSKESDGQNLVNTKEYTLNATIRWQDSDNSEGARPNTDELSPDSIKKLIQIYNGESDQLVSVDQGNIQVTDQKDGTYTITIHGLPSYAGTMDNPNTYYIKKFDIPDKTAADGKNLHYTTLISNKSGVHENSEDAWNGATITFTISKTIDFSEKKVWEDVFPSLRPKTMLELYRYTTNPQNMELVSVRETPDKGVRPETDLLSYKDLDAYDNNGRQYHYVLKEVIPASDDGNYEAIYKDASGNETTLGCPNGGTVLNKNVKNTTSISVQKHWVAKGTTLKVAGYTVHVGLKRYTKDPDQAVIVKDNTGKPLVQKIDGFADYNDLTAGTTFSDLPMIDEKGEFYTYVPYEMPEQNYISAGDEDGTLDVNDAFTIRDASGEIDTYRVTEVTPANCESPTKKTRVAEITNTLGGTIRFVLSKKWLAKPGKTSVQYAIHRVDPYGKEEVLDHEGKWVALADAKETYTGELTGAADKTDWGSTYTDIVLPLYDENSSRYTYFVDEVNDNSRHYFDYTLTQDDTGRADLVESVAITNNNVNGDGDGQNMDVDLYKTWVDGGDTSTRRPVVIKVFRVDQGGKVDRPTEWDDQGIGVYTLSADNGWHVTNLFGFSGEQLTTYFGSEKNGVRTLTDENGNTRTFDNLLKNNIVYREVKVGDTDVPAGDSCSYDSYTTTLSAGNDIKVTQKYKVTYTGNNDSEVKNVKQGSVVYEINSKWYDGHYLKGRPDVTFNITRDGDPYAICVVTAGDDGKVSTKVTIDGKDAVEGKDYTFALGQGDSLNDYTLTFNNFPLYNEDAGTRYGYACTESLPEGSGYINNSQLDPGFPRTTTGADGENNENLKITTSFRNRRVDQSEKISYTKIWEDHNNSENIRPDVTLNLAARVKSASQIEAAGGDEEKLDLIPISGDTYMEAVSGQENTYRYTFAQSMPKYVTKDLVNASNDALTDDDIGAEVTYYASETMTGDGAERYKEKDTPAEGTTAIQSGDKTYLANGSIFTNTMFGTMEASGTKVFSNVPYDMESDPLVMPQDGSIIFTLTQKSEKDTGNGSTYTVNGKPATAKLVVKNGSYTFAFKDDQGHTLKIPKYDDNGNPYIYSVTESFSDDKAVAFNQVFQLTHVSRDLEVTNRYIAGRRSITVTKEFETSGWTDDEIKEGRYPDVEFTLYRVKPGATFNENDSSQKLQTKTIPGTDFKNNNGNVTFAFNNLYDLTPSGQRFAYYVVEKPINGYTVSCSVNKGDWNQTDTAAMQSDDGSKIYDEVSFKNDYQKDNLITISANKKWSPEGILSSLSDVNNSDLTFSLDGLVNNESNHAGNVKYAQGKDFSVKWDNAQGDSAFTIMDKDGNSPLELRRYTSLGEAYVYRITEDTTTDVWKAGGKLQNFNCATDGHFAQKWSTDTSSSQSNPLNLGTIENVYGRTSLVVTKQWDDNSNKNDMRPRSITVKLQYSTDGSNWTDVNADFLHRNSYDVSCDINRGSLSDGVDLNGVTYQLKEKVKDENRAWTNCLTFRNLPLYENGKQYQYRAVETAIGGDAIDDNVAASYQCINSTNTFNEGSNVFISTLRNKLLPASVTVTKTWADDSDKFLARPESLTLYLQRKVGKGNWEYVRHSSDNSLYTVVISSANNWSYAEQDTLPKEDTQSNTYTYRFTEKAEGAAGTENDDSVNDVYSVNDVTVTAQNGNISYTGSEKTTDTGLNATKTDITNTLDTTSLTVEKKWASEDGKTPVTFQIQYQDKTTGSSWTAFKGVTLTLNEANTWKASLTNLPKRGKDGSDRYYRAVELDKNGNTVNFTDNGTTISSKDGADGVRDFDLGTGMFRSVYTLEVGENGTTETVTNIKRTTVNVTKTFRDGANREVYRPASLTIACVSDNEDANKHTRTGNVTATASTKTVSSTTDLYTYSFIVDQYDRDGKKLDYKITETFSGNNQGQYQETDVLSKSADTEVTVLLHTDTVDAQEADTAAVTNQHDISVFDLTLNKTWNDFYNFYNERPDKITVTLQYSTDGSRWNTVKNPETNVTDKDYATAYATDVTAGYSTDVAAKTLKVDANGSVNAADATWHNLPVYARVGGQRVALQYRVLESKVTDYNNDGTKATSAVTGTDEKGAVKNSTVSLENTLNTTSVTVTKKWMDDNNFNGQRQSIEVQLYQNGTAIKDDVLYQGKALIELKTSGTTAETSAYTFQNLPRQDAQGRNYTYTVDEVNVPSGYTKSVSGTTITNRLTPVTASVSVTKDFGQNDWTKKAPKGFSFSLTRGSNDTQKVTTPMPAGTNGNTATVTINKDTKDLTAAFAAISYDHIGEYHYTLTENNGGVDGVAYDWDDSNNKQRTHNVTVIVSRKSDNTLADSVEYDGKDSLTVKNAFYGTSASISVTKDFGQNDWAKKAPNGFTFTLTAKTNTAGVTTPMPEGAAGGVVSKTATASQHTVDFGSIRYEKTGTYTYTVQETAGDEDGITYDTTPYKVEVVITKAADASNKLRAAVKYYGKDGKELTDGLTVTNTFTPVSGELKVRKEFNDWSKAGSFTFDLTPVENAPMPADAKAGKKSVTVNDGSAAGFGSMTFEKAGTYTYHIREEKGTASGVQYDTQEHTAVVKVEKGTANKLSVTEITYDGKKADKLTDPLVITNTFTPVQSNVAVTKEFNGWTDKAYGDYFANTKFTFNISAVTAGAPLPEENGKNVLTAEAGKTVPTATFKPITFVKEGTYTYNIKEDNDHKDGILYDGNTHTVTIVVSKDNDNKLTVSSIKYDDTNNSATNDDTHNSLTITNTYTPAVTADPIQVTKNFSDWTRTEKGFTFTLTAGSNTAGNGEDGKAIATPMPAGTNGTSMTVDAVSDEKATAVFGKITYRKAGIYHYILTEANGEEDGITYDTADGDSTKAKEHQVQVKVEKDSATNALTAEVTYDGQTSLTITNTVASETAHIQAKKDFNDWNKSASEFTFTLKADNYCKPGETEPSDKVTVPMPEGAKDGAVSGKATSAAPNVDFGAITYKKAGTYHYTITETNDGRDGVSYDAREHTVTVTVSKASDRTNKLSASVKYDGNQDSLTISNTFTAVKASIGLTKQFLNKDTKENWPVDTSFTFDLKADSNTAGVAKNPMPEVTAVTATKDQPTVSFGNIAFCKAGTYYYTVTERNGQVDGVSYDAAPYTVAAVVSKDSNNNALTANIYYDVTKNDKGTVPQDAKTSLTISNTYTPLKQTLQVTKAFNGWNDWNLFDDDKFTFTLTPETAGAPMPSGENSGKATVSKESPEAVFGEITYTKAGTYEYQITETNDHLDGVSYDTTAHNVLVSVSKSTDATNALSAVVKYDGKTSLTITNTFTPVHQSLSVSKNFNDWTKAHSFTFNLSAKDQAPMPNDQKGATVSVRKDSTADKTTGYPSAAFGQIEFDRAGTYVYTITEENGGADGVDYDTDGSKKPTQHEVKVTIAKDKDTNELSVASVDSLTVRNTYTPATAHVEVTKDFNDWSKADSFTFDIAAAGNTAKDIDGNEVKNPMPKNPDGKEVTSQSVDQDQLTAVFDDMTFKYAGVYTYTITERNDHRDGVSYDVNPHTVTVTVTKSDDAVNALSAVVTYEAANDSDIVPEDKSSLTIKNTFTPVSIAADDLSKNFNGWTDSKKYGNFFDDVTFDLVLKPVTKDAPMPEGSDKEAVVTATKKNPAPDFREMTYVKAGTYEYTIQEVNGGVDGVDYDTDGTGKPTVHKVVVTVTKADDATNALSAAISYDGKDQLEIKNTFTPVDPPLHVTKSFNDWSNADSFTFNIKALTEGAPMPVNLTATATEAEKTAEFRNIEFWEVGKGTYEYEISEVNDGIDGIAYDTNAHKVVIQVTKADDATNALSAAVLYDGVEEAKDDSTGLTIRNTFTAATAVLKVTKDFNDWSKASSFRFDLKAKGNAPMPESQNGDVAEATKKNTTVAFGEIAFDKAGTYRYIITEENTGVDNVTYDTAKHKVEVTVVKDENTNALTVESVKYDGDSSLTIRNTYTAPAAGKSVKTGDTTPLNGWTAMLLAAMCLGFVAMEERRRQKKNHN</sequence>
<dbReference type="EMBL" id="VULZ01000003">
    <property type="protein sequence ID" value="MSS14160.1"/>
    <property type="molecule type" value="Genomic_DNA"/>
</dbReference>
<feature type="domain" description="Streptococcal pilin isopeptide linkage" evidence="4">
    <location>
        <begin position="4049"/>
        <end position="4171"/>
    </location>
</feature>
<dbReference type="NCBIfam" id="TIGR03786">
    <property type="entry name" value="strep_pil_rpt"/>
    <property type="match status" value="12"/>
</dbReference>
<feature type="domain" description="Streptococcal pilin isopeptide linkage" evidence="4">
    <location>
        <begin position="3502"/>
        <end position="3637"/>
    </location>
</feature>
<feature type="domain" description="Streptococcal pilin isopeptide linkage" evidence="4">
    <location>
        <begin position="3645"/>
        <end position="3775"/>
    </location>
</feature>
<feature type="domain" description="CNA-B" evidence="3">
    <location>
        <begin position="2156"/>
        <end position="2186"/>
    </location>
</feature>
<dbReference type="InterPro" id="IPR022464">
    <property type="entry name" value="Strep_pil_isopept_link"/>
</dbReference>
<feature type="region of interest" description="Disordered" evidence="1">
    <location>
        <begin position="360"/>
        <end position="415"/>
    </location>
</feature>
<feature type="region of interest" description="Disordered" evidence="1">
    <location>
        <begin position="73"/>
        <end position="172"/>
    </location>
</feature>
<gene>
    <name evidence="5" type="ORF">FYJ35_03735</name>
</gene>
<dbReference type="Pfam" id="PF12892">
    <property type="entry name" value="FctA"/>
    <property type="match status" value="13"/>
</dbReference>
<comment type="caution">
    <text evidence="5">The sequence shown here is derived from an EMBL/GenBank/DDBJ whole genome shotgun (WGS) entry which is preliminary data.</text>
</comment>
<feature type="compositionally biased region" description="Polar residues" evidence="1">
    <location>
        <begin position="213"/>
        <end position="222"/>
    </location>
</feature>
<evidence type="ECO:0000313" key="6">
    <source>
        <dbReference type="Proteomes" id="UP000481852"/>
    </source>
</evidence>
<evidence type="ECO:0000259" key="3">
    <source>
        <dbReference type="Pfam" id="PF05738"/>
    </source>
</evidence>
<evidence type="ECO:0000256" key="2">
    <source>
        <dbReference type="SAM" id="Phobius"/>
    </source>
</evidence>
<evidence type="ECO:0000256" key="1">
    <source>
        <dbReference type="SAM" id="MobiDB-lite"/>
    </source>
</evidence>
<keyword evidence="2" id="KW-1133">Transmembrane helix</keyword>
<evidence type="ECO:0000259" key="4">
    <source>
        <dbReference type="Pfam" id="PF12892"/>
    </source>
</evidence>
<feature type="region of interest" description="Disordered" evidence="1">
    <location>
        <begin position="4205"/>
        <end position="4229"/>
    </location>
</feature>